<keyword evidence="3 8" id="KW-0812">Transmembrane</keyword>
<dbReference type="Pfam" id="PF19055">
    <property type="entry name" value="ABC2_membrane_7"/>
    <property type="match status" value="1"/>
</dbReference>
<feature type="transmembrane region" description="Helical" evidence="8">
    <location>
        <begin position="582"/>
        <end position="606"/>
    </location>
</feature>
<evidence type="ECO:0000256" key="3">
    <source>
        <dbReference type="ARBA" id="ARBA00022692"/>
    </source>
</evidence>
<dbReference type="InterPro" id="IPR027417">
    <property type="entry name" value="P-loop_NTPase"/>
</dbReference>
<feature type="transmembrane region" description="Helical" evidence="8">
    <location>
        <begin position="435"/>
        <end position="460"/>
    </location>
</feature>
<evidence type="ECO:0000256" key="7">
    <source>
        <dbReference type="ARBA" id="ARBA00023136"/>
    </source>
</evidence>
<dbReference type="GO" id="GO:0016887">
    <property type="term" value="F:ATP hydrolysis activity"/>
    <property type="evidence" value="ECO:0007669"/>
    <property type="project" value="InterPro"/>
</dbReference>
<evidence type="ECO:0000256" key="6">
    <source>
        <dbReference type="ARBA" id="ARBA00022989"/>
    </source>
</evidence>
<feature type="transmembrane region" description="Helical" evidence="8">
    <location>
        <begin position="392"/>
        <end position="415"/>
    </location>
</feature>
<keyword evidence="5" id="KW-0067">ATP-binding</keyword>
<dbReference type="InterPro" id="IPR003593">
    <property type="entry name" value="AAA+_ATPase"/>
</dbReference>
<dbReference type="GO" id="GO:0016020">
    <property type="term" value="C:membrane"/>
    <property type="evidence" value="ECO:0007669"/>
    <property type="project" value="UniProtKB-SubCell"/>
</dbReference>
<evidence type="ECO:0000313" key="11">
    <source>
        <dbReference type="Proteomes" id="UP000187455"/>
    </source>
</evidence>
<dbReference type="InterPro" id="IPR013525">
    <property type="entry name" value="ABC2_TM"/>
</dbReference>
<dbReference type="STRING" id="133383.A0A1R0H448"/>
<dbReference type="PANTHER" id="PTHR48041:SF122">
    <property type="entry name" value="ABC TRANSPORTER DOMAIN-CONTAINING PROTEIN"/>
    <property type="match status" value="1"/>
</dbReference>
<dbReference type="Gene3D" id="3.40.50.300">
    <property type="entry name" value="P-loop containing nucleotide triphosphate hydrolases"/>
    <property type="match status" value="1"/>
</dbReference>
<gene>
    <name evidence="10" type="ORF">AYI68_g1901</name>
</gene>
<dbReference type="InterPro" id="IPR050352">
    <property type="entry name" value="ABCG_transporters"/>
</dbReference>
<evidence type="ECO:0000259" key="9">
    <source>
        <dbReference type="PROSITE" id="PS50893"/>
    </source>
</evidence>
<keyword evidence="2" id="KW-0813">Transport</keyword>
<evidence type="ECO:0000256" key="2">
    <source>
        <dbReference type="ARBA" id="ARBA00022448"/>
    </source>
</evidence>
<dbReference type="OrthoDB" id="66620at2759"/>
<dbReference type="InterPro" id="IPR017871">
    <property type="entry name" value="ABC_transporter-like_CS"/>
</dbReference>
<dbReference type="EMBL" id="LSSL01000687">
    <property type="protein sequence ID" value="OLY83949.1"/>
    <property type="molecule type" value="Genomic_DNA"/>
</dbReference>
<dbReference type="AlphaFoldDB" id="A0A1R0H448"/>
<evidence type="ECO:0000256" key="1">
    <source>
        <dbReference type="ARBA" id="ARBA00004141"/>
    </source>
</evidence>
<dbReference type="SUPFAM" id="SSF52540">
    <property type="entry name" value="P-loop containing nucleoside triphosphate hydrolases"/>
    <property type="match status" value="1"/>
</dbReference>
<evidence type="ECO:0000313" key="10">
    <source>
        <dbReference type="EMBL" id="OLY83949.1"/>
    </source>
</evidence>
<keyword evidence="11" id="KW-1185">Reference proteome</keyword>
<dbReference type="GO" id="GO:0005524">
    <property type="term" value="F:ATP binding"/>
    <property type="evidence" value="ECO:0007669"/>
    <property type="project" value="UniProtKB-KW"/>
</dbReference>
<proteinExistence type="predicted"/>
<reference evidence="10 11" key="1">
    <citation type="journal article" date="2016" name="Mol. Biol. Evol.">
        <title>Genome-Wide Survey of Gut Fungi (Harpellales) Reveals the First Horizontally Transferred Ubiquitin Gene from a Mosquito Host.</title>
        <authorList>
            <person name="Wang Y."/>
            <person name="White M.M."/>
            <person name="Kvist S."/>
            <person name="Moncalvo J.M."/>
        </authorList>
    </citation>
    <scope>NUCLEOTIDE SEQUENCE [LARGE SCALE GENOMIC DNA]</scope>
    <source>
        <strain evidence="10 11">ALG-7-W6</strain>
    </source>
</reference>
<comment type="caution">
    <text evidence="10">The sequence shown here is derived from an EMBL/GenBank/DDBJ whole genome shotgun (WGS) entry which is preliminary data.</text>
</comment>
<dbReference type="Pfam" id="PF00005">
    <property type="entry name" value="ABC_tran"/>
    <property type="match status" value="1"/>
</dbReference>
<dbReference type="GO" id="GO:0140359">
    <property type="term" value="F:ABC-type transporter activity"/>
    <property type="evidence" value="ECO:0007669"/>
    <property type="project" value="InterPro"/>
</dbReference>
<name>A0A1R0H448_9FUNG</name>
<keyword evidence="7 8" id="KW-0472">Membrane</keyword>
<sequence length="617" mass="68973">MMSTLEFKDIGYSVKLGKGKNVSYKTILSGVNATLKGGELVAIIGSSGAGKTTLLNIISGRIVGGTVAGQILYNGEPRNKRTFRRDVAYVEQDDLMYPTLTAKETIGYAAKFRLPNDEFSPQQKEQRVEDTIRSLRLTKSENTFIGDDRLKGLSGGERKRVSIGMEIVTEPKVLILDEPTSGLDSNSSIVVVKLIKGIAVENNLICISSIHQPNSKIFYTFDKVILMAPGGLTYFGTTQDSLEYFSSIGYECPSHENPADYFIDIMTINYEDESSYNESLQRVEHLKKSWSSYTAKNGIMYLGKRQPESPYNMPNQNRTFVEKERVQEINQPRWRNSWFNEYSNLLGRSWLRLYRDKPVLISYAASGIFTLLLIGFTFFNPGVGIAQANNKIGLIFILIINMVFPVTMPLLPVLIRERRVMTRERASSSYRMSTFLLSIMSTYVPLSLAVNFCALTGIYFLTKLQVSASNYFIFIAIFFSAILNSLGIALAVSAIAPNEQVATIIAPLVLTIFVIYGGSLVNSGSVTPILAWLRFISYIYYTYMAAMQNEMRGLVFDCTGNTSGTCYPTGESVLKSFKLEELTIWACVGINLAMAAAYFLGAYLIIRFKTKPRYILI</sequence>
<evidence type="ECO:0000256" key="4">
    <source>
        <dbReference type="ARBA" id="ARBA00022741"/>
    </source>
</evidence>
<dbReference type="PROSITE" id="PS00211">
    <property type="entry name" value="ABC_TRANSPORTER_1"/>
    <property type="match status" value="1"/>
</dbReference>
<protein>
    <submittedName>
        <fullName evidence="10">ABC transporter G family member 22</fullName>
    </submittedName>
</protein>
<dbReference type="Pfam" id="PF01061">
    <property type="entry name" value="ABC2_membrane"/>
    <property type="match status" value="1"/>
</dbReference>
<feature type="transmembrane region" description="Helical" evidence="8">
    <location>
        <begin position="360"/>
        <end position="380"/>
    </location>
</feature>
<comment type="subcellular location">
    <subcellularLocation>
        <location evidence="1">Membrane</location>
        <topology evidence="1">Multi-pass membrane protein</topology>
    </subcellularLocation>
</comment>
<dbReference type="SMART" id="SM00382">
    <property type="entry name" value="AAA"/>
    <property type="match status" value="1"/>
</dbReference>
<accession>A0A1R0H448</accession>
<evidence type="ECO:0000256" key="5">
    <source>
        <dbReference type="ARBA" id="ARBA00022840"/>
    </source>
</evidence>
<dbReference type="PANTHER" id="PTHR48041">
    <property type="entry name" value="ABC TRANSPORTER G FAMILY MEMBER 28"/>
    <property type="match status" value="1"/>
</dbReference>
<feature type="domain" description="ABC transporter" evidence="9">
    <location>
        <begin position="5"/>
        <end position="254"/>
    </location>
</feature>
<feature type="transmembrane region" description="Helical" evidence="8">
    <location>
        <begin position="508"/>
        <end position="541"/>
    </location>
</feature>
<dbReference type="Proteomes" id="UP000187455">
    <property type="component" value="Unassembled WGS sequence"/>
</dbReference>
<dbReference type="InterPro" id="IPR043926">
    <property type="entry name" value="ABCG_dom"/>
</dbReference>
<evidence type="ECO:0000256" key="8">
    <source>
        <dbReference type="SAM" id="Phobius"/>
    </source>
</evidence>
<keyword evidence="6 8" id="KW-1133">Transmembrane helix</keyword>
<dbReference type="PROSITE" id="PS50893">
    <property type="entry name" value="ABC_TRANSPORTER_2"/>
    <property type="match status" value="1"/>
</dbReference>
<dbReference type="InterPro" id="IPR003439">
    <property type="entry name" value="ABC_transporter-like_ATP-bd"/>
</dbReference>
<organism evidence="10 11">
    <name type="scientific">Smittium mucronatum</name>
    <dbReference type="NCBI Taxonomy" id="133383"/>
    <lineage>
        <taxon>Eukaryota</taxon>
        <taxon>Fungi</taxon>
        <taxon>Fungi incertae sedis</taxon>
        <taxon>Zoopagomycota</taxon>
        <taxon>Kickxellomycotina</taxon>
        <taxon>Harpellomycetes</taxon>
        <taxon>Harpellales</taxon>
        <taxon>Legeriomycetaceae</taxon>
        <taxon>Smittium</taxon>
    </lineage>
</organism>
<keyword evidence="4" id="KW-0547">Nucleotide-binding</keyword>
<feature type="transmembrane region" description="Helical" evidence="8">
    <location>
        <begin position="472"/>
        <end position="496"/>
    </location>
</feature>